<dbReference type="Pfam" id="PF00646">
    <property type="entry name" value="F-box"/>
    <property type="match status" value="1"/>
</dbReference>
<dbReference type="AlphaFoldDB" id="A0A1I7TKZ1"/>
<evidence type="ECO:0000313" key="3">
    <source>
        <dbReference type="WBParaSite" id="Csp11.Scaffold628.g6947.t2"/>
    </source>
</evidence>
<name>A0A1I7TKZ1_9PELO</name>
<reference evidence="3" key="1">
    <citation type="submission" date="2016-11" db="UniProtKB">
        <authorList>
            <consortium name="WormBaseParasite"/>
        </authorList>
    </citation>
    <scope>IDENTIFICATION</scope>
</reference>
<proteinExistence type="predicted"/>
<evidence type="ECO:0000313" key="2">
    <source>
        <dbReference type="Proteomes" id="UP000095282"/>
    </source>
</evidence>
<dbReference type="WBParaSite" id="Csp11.Scaffold628.g6947.t2">
    <property type="protein sequence ID" value="Csp11.Scaffold628.g6947.t2"/>
    <property type="gene ID" value="Csp11.Scaffold628.g6947"/>
</dbReference>
<dbReference type="Proteomes" id="UP000095282">
    <property type="component" value="Unplaced"/>
</dbReference>
<dbReference type="InterPro" id="IPR001810">
    <property type="entry name" value="F-box_dom"/>
</dbReference>
<keyword evidence="2" id="KW-1185">Reference proteome</keyword>
<protein>
    <submittedName>
        <fullName evidence="3">F-box domain-containing protein</fullName>
    </submittedName>
</protein>
<feature type="domain" description="F-box" evidence="1">
    <location>
        <begin position="2"/>
        <end position="49"/>
    </location>
</feature>
<dbReference type="PROSITE" id="PS50181">
    <property type="entry name" value="FBOX"/>
    <property type="match status" value="1"/>
</dbReference>
<organism evidence="2 3">
    <name type="scientific">Caenorhabditis tropicalis</name>
    <dbReference type="NCBI Taxonomy" id="1561998"/>
    <lineage>
        <taxon>Eukaryota</taxon>
        <taxon>Metazoa</taxon>
        <taxon>Ecdysozoa</taxon>
        <taxon>Nematoda</taxon>
        <taxon>Chromadorea</taxon>
        <taxon>Rhabditida</taxon>
        <taxon>Rhabditina</taxon>
        <taxon>Rhabditomorpha</taxon>
        <taxon>Rhabditoidea</taxon>
        <taxon>Rhabditidae</taxon>
        <taxon>Peloderinae</taxon>
        <taxon>Caenorhabditis</taxon>
    </lineage>
</organism>
<evidence type="ECO:0000259" key="1">
    <source>
        <dbReference type="PROSITE" id="PS50181"/>
    </source>
</evidence>
<dbReference type="PANTHER" id="PTHR21503:SF8">
    <property type="entry name" value="F-BOX ASSOCIATED DOMAIN-CONTAINING PROTEIN-RELATED"/>
    <property type="match status" value="1"/>
</dbReference>
<dbReference type="PANTHER" id="PTHR21503">
    <property type="entry name" value="F-BOX-CONTAINING HYPOTHETICAL PROTEIN C.ELEGANS"/>
    <property type="match status" value="1"/>
</dbReference>
<dbReference type="eggNOG" id="ENOG502TIGW">
    <property type="taxonomic scope" value="Eukaryota"/>
</dbReference>
<sequence length="327" mass="39013">MTFPLLKLPRVAYNEVLFNYSVPDLVEFSLLSSRCHRIIRSIRFPFTGLGVTLSAPENYCLQFLNGEKVVTRWIFKPGKRMMYLGYQVREINGIKIGIEKTSELISSLNPPFKMKIACDYVLNLFRLPITHYSLHFDDQKELFPKQFGVTKCDTFSLKTTKTFPIEEMDYVLEKVKVSKSLVLDVEINYSFECYFLKFSMDDLKICKAFWITRDTFLLMDCARIELEYNHSLPLDKFVSQWLSSRYTRFEWLKMSWNGEEYDWNEEFETMEWNPKVRGRYFRIRDNKLDCEEGIDFLRDDGLLATVVRHHGWIHFVVWHKRFEAEAD</sequence>
<accession>A0A1I7TKZ1</accession>